<name>A0A371EX86_MUCPR</name>
<organism evidence="1 2">
    <name type="scientific">Mucuna pruriens</name>
    <name type="common">Velvet bean</name>
    <name type="synonym">Dolichos pruriens</name>
    <dbReference type="NCBI Taxonomy" id="157652"/>
    <lineage>
        <taxon>Eukaryota</taxon>
        <taxon>Viridiplantae</taxon>
        <taxon>Streptophyta</taxon>
        <taxon>Embryophyta</taxon>
        <taxon>Tracheophyta</taxon>
        <taxon>Spermatophyta</taxon>
        <taxon>Magnoliopsida</taxon>
        <taxon>eudicotyledons</taxon>
        <taxon>Gunneridae</taxon>
        <taxon>Pentapetalae</taxon>
        <taxon>rosids</taxon>
        <taxon>fabids</taxon>
        <taxon>Fabales</taxon>
        <taxon>Fabaceae</taxon>
        <taxon>Papilionoideae</taxon>
        <taxon>50 kb inversion clade</taxon>
        <taxon>NPAAA clade</taxon>
        <taxon>indigoferoid/millettioid clade</taxon>
        <taxon>Phaseoleae</taxon>
        <taxon>Mucuna</taxon>
    </lineage>
</organism>
<sequence length="237" mass="26650">MSESNPKPSLVQLKLPDFKPSFSLLIFRATNLRMRANAGGRYSSICLVGNLGCKKIFQDESEALAFHHFCIHAGGRAVLDEWRRTSNSDWHMEPSRLTLYSFGNTSSTSLWFELAYTETKERKALRKFEASSVSSEAKNRITPPPAIVPLMRVSSSSSPRIASCKCLGVIRFTFRSLLALPANSNTSAVKYSRIAAEYTAAVAPTLPFADTLDFRRRWIRPTGNCIKNMYKMTHQRT</sequence>
<comment type="caution">
    <text evidence="1">The sequence shown here is derived from an EMBL/GenBank/DDBJ whole genome shotgun (WGS) entry which is preliminary data.</text>
</comment>
<dbReference type="GO" id="GO:0016020">
    <property type="term" value="C:membrane"/>
    <property type="evidence" value="ECO:0007669"/>
    <property type="project" value="InterPro"/>
</dbReference>
<dbReference type="Gene3D" id="3.40.47.10">
    <property type="match status" value="1"/>
</dbReference>
<dbReference type="EMBL" id="QJKJ01011640">
    <property type="protein sequence ID" value="RDX70606.1"/>
    <property type="molecule type" value="Genomic_DNA"/>
</dbReference>
<dbReference type="InterPro" id="IPR012392">
    <property type="entry name" value="3-ktacl-CoA_syn"/>
</dbReference>
<gene>
    <name evidence="1" type="primary">KCS1</name>
    <name evidence="1" type="ORF">CR513_50134</name>
</gene>
<evidence type="ECO:0000313" key="1">
    <source>
        <dbReference type="EMBL" id="RDX70606.1"/>
    </source>
</evidence>
<dbReference type="GO" id="GO:0006633">
    <property type="term" value="P:fatty acid biosynthetic process"/>
    <property type="evidence" value="ECO:0007669"/>
    <property type="project" value="InterPro"/>
</dbReference>
<keyword evidence="2" id="KW-1185">Reference proteome</keyword>
<dbReference type="AlphaFoldDB" id="A0A371EX86"/>
<dbReference type="Proteomes" id="UP000257109">
    <property type="component" value="Unassembled WGS sequence"/>
</dbReference>
<dbReference type="PANTHER" id="PTHR31561">
    <property type="entry name" value="3-KETOACYL-COA SYNTHASE"/>
    <property type="match status" value="1"/>
</dbReference>
<proteinExistence type="predicted"/>
<dbReference type="GO" id="GO:0016747">
    <property type="term" value="F:acyltransferase activity, transferring groups other than amino-acyl groups"/>
    <property type="evidence" value="ECO:0007669"/>
    <property type="project" value="InterPro"/>
</dbReference>
<protein>
    <submittedName>
        <fullName evidence="1">3-ketoacyl-CoA synthase 1</fullName>
    </submittedName>
</protein>
<dbReference type="SUPFAM" id="SSF53901">
    <property type="entry name" value="Thiolase-like"/>
    <property type="match status" value="1"/>
</dbReference>
<dbReference type="OrthoDB" id="1435190at2759"/>
<dbReference type="STRING" id="157652.A0A371EX86"/>
<reference evidence="1" key="1">
    <citation type="submission" date="2018-05" db="EMBL/GenBank/DDBJ databases">
        <title>Draft genome of Mucuna pruriens seed.</title>
        <authorList>
            <person name="Nnadi N.E."/>
            <person name="Vos R."/>
            <person name="Hasami M.H."/>
            <person name="Devisetty U.K."/>
            <person name="Aguiy J.C."/>
        </authorList>
    </citation>
    <scope>NUCLEOTIDE SEQUENCE [LARGE SCALE GENOMIC DNA]</scope>
    <source>
        <strain evidence="1">JCA_2017</strain>
    </source>
</reference>
<dbReference type="InterPro" id="IPR016039">
    <property type="entry name" value="Thiolase-like"/>
</dbReference>
<evidence type="ECO:0000313" key="2">
    <source>
        <dbReference type="Proteomes" id="UP000257109"/>
    </source>
</evidence>
<feature type="non-terminal residue" evidence="1">
    <location>
        <position position="1"/>
    </location>
</feature>
<accession>A0A371EX86</accession>